<organism evidence="2 3">
    <name type="scientific">Puccinia graminis f. sp. tritici</name>
    <dbReference type="NCBI Taxonomy" id="56615"/>
    <lineage>
        <taxon>Eukaryota</taxon>
        <taxon>Fungi</taxon>
        <taxon>Dikarya</taxon>
        <taxon>Basidiomycota</taxon>
        <taxon>Pucciniomycotina</taxon>
        <taxon>Pucciniomycetes</taxon>
        <taxon>Pucciniales</taxon>
        <taxon>Pucciniaceae</taxon>
        <taxon>Puccinia</taxon>
    </lineage>
</organism>
<accession>A0A5B0LXV6</accession>
<dbReference type="EMBL" id="VSWC01000183">
    <property type="protein sequence ID" value="KAA1069275.1"/>
    <property type="molecule type" value="Genomic_DNA"/>
</dbReference>
<dbReference type="AlphaFoldDB" id="A0A5B0LXV6"/>
<gene>
    <name evidence="2" type="ORF">PGT21_019506</name>
</gene>
<evidence type="ECO:0000313" key="2">
    <source>
        <dbReference type="EMBL" id="KAA1069275.1"/>
    </source>
</evidence>
<reference evidence="2 3" key="1">
    <citation type="submission" date="2019-05" db="EMBL/GenBank/DDBJ databases">
        <title>Emergence of the Ug99 lineage of the wheat stem rust pathogen through somatic hybridization.</title>
        <authorList>
            <person name="Li F."/>
            <person name="Upadhyaya N.M."/>
            <person name="Sperschneider J."/>
            <person name="Matny O."/>
            <person name="Nguyen-Phuc H."/>
            <person name="Mago R."/>
            <person name="Raley C."/>
            <person name="Miller M.E."/>
            <person name="Silverstein K.A.T."/>
            <person name="Henningsen E."/>
            <person name="Hirsch C.D."/>
            <person name="Visser B."/>
            <person name="Pretorius Z.A."/>
            <person name="Steffenson B.J."/>
            <person name="Schwessinger B."/>
            <person name="Dodds P.N."/>
            <person name="Figueroa M."/>
        </authorList>
    </citation>
    <scope>NUCLEOTIDE SEQUENCE [LARGE SCALE GENOMIC DNA]</scope>
    <source>
        <strain evidence="2">21-0</strain>
    </source>
</reference>
<evidence type="ECO:0000256" key="1">
    <source>
        <dbReference type="SAM" id="SignalP"/>
    </source>
</evidence>
<feature type="signal peptide" evidence="1">
    <location>
        <begin position="1"/>
        <end position="20"/>
    </location>
</feature>
<dbReference type="Proteomes" id="UP000324748">
    <property type="component" value="Unassembled WGS sequence"/>
</dbReference>
<comment type="caution">
    <text evidence="2">The sequence shown here is derived from an EMBL/GenBank/DDBJ whole genome shotgun (WGS) entry which is preliminary data.</text>
</comment>
<evidence type="ECO:0000313" key="3">
    <source>
        <dbReference type="Proteomes" id="UP000324748"/>
    </source>
</evidence>
<dbReference type="OrthoDB" id="2497674at2759"/>
<evidence type="ECO:0008006" key="4">
    <source>
        <dbReference type="Google" id="ProtNLM"/>
    </source>
</evidence>
<proteinExistence type="predicted"/>
<keyword evidence="3" id="KW-1185">Reference proteome</keyword>
<name>A0A5B0LXV6_PUCGR</name>
<sequence>MHSVLKIAFILCGLPAIRYAMDSKIGIALPDSKRFIEETSTNAVDSGSGGWKRSVKRPREDSISTAYTCPPSRKGGRRILLADSLTQI</sequence>
<keyword evidence="1" id="KW-0732">Signal</keyword>
<protein>
    <recommendedName>
        <fullName evidence="4">Secreted protein</fullName>
    </recommendedName>
</protein>
<feature type="chain" id="PRO_5022869227" description="Secreted protein" evidence="1">
    <location>
        <begin position="21"/>
        <end position="88"/>
    </location>
</feature>